<organism evidence="2 3">
    <name type="scientific">Flammeovirga pacifica</name>
    <dbReference type="NCBI Taxonomy" id="915059"/>
    <lineage>
        <taxon>Bacteria</taxon>
        <taxon>Pseudomonadati</taxon>
        <taxon>Bacteroidota</taxon>
        <taxon>Cytophagia</taxon>
        <taxon>Cytophagales</taxon>
        <taxon>Flammeovirgaceae</taxon>
        <taxon>Flammeovirga</taxon>
    </lineage>
</organism>
<feature type="domain" description="Secretion system C-terminal sorting" evidence="1">
    <location>
        <begin position="427"/>
        <end position="488"/>
    </location>
</feature>
<evidence type="ECO:0000313" key="2">
    <source>
        <dbReference type="EMBL" id="OHX63889.1"/>
    </source>
</evidence>
<comment type="caution">
    <text evidence="2">The sequence shown here is derived from an EMBL/GenBank/DDBJ whole genome shotgun (WGS) entry which is preliminary data.</text>
</comment>
<dbReference type="STRING" id="915059.NH26_19960"/>
<dbReference type="Pfam" id="PF18962">
    <property type="entry name" value="Por_Secre_tail"/>
    <property type="match status" value="1"/>
</dbReference>
<protein>
    <recommendedName>
        <fullName evidence="1">Secretion system C-terminal sorting domain-containing protein</fullName>
    </recommendedName>
</protein>
<dbReference type="InterPro" id="IPR011050">
    <property type="entry name" value="Pectin_lyase_fold/virulence"/>
</dbReference>
<proteinExistence type="predicted"/>
<accession>A0A1S1YS78</accession>
<dbReference type="SMR" id="A0A1S1YS78"/>
<dbReference type="Proteomes" id="UP000179797">
    <property type="component" value="Unassembled WGS sequence"/>
</dbReference>
<dbReference type="AlphaFoldDB" id="A0A1S1YS78"/>
<dbReference type="EMBL" id="JRYR02000002">
    <property type="protein sequence ID" value="OHX63889.1"/>
    <property type="molecule type" value="Genomic_DNA"/>
</dbReference>
<evidence type="ECO:0000313" key="3">
    <source>
        <dbReference type="Proteomes" id="UP000179797"/>
    </source>
</evidence>
<keyword evidence="3" id="KW-1185">Reference proteome</keyword>
<gene>
    <name evidence="2" type="ORF">NH26_19960</name>
</gene>
<reference evidence="2 3" key="1">
    <citation type="journal article" date="2012" name="Int. J. Syst. Evol. Microbiol.">
        <title>Flammeovirga pacifica sp. nov., isolated from deep-sea sediment.</title>
        <authorList>
            <person name="Xu H."/>
            <person name="Fu Y."/>
            <person name="Yang N."/>
            <person name="Ding Z."/>
            <person name="Lai Q."/>
            <person name="Zeng R."/>
        </authorList>
    </citation>
    <scope>NUCLEOTIDE SEQUENCE [LARGE SCALE GENOMIC DNA]</scope>
    <source>
        <strain evidence="3">DSM 24597 / LMG 26175 / WPAGA1</strain>
    </source>
</reference>
<dbReference type="InterPro" id="IPR026444">
    <property type="entry name" value="Secre_tail"/>
</dbReference>
<sequence>MGQNESDFYNDRINFVTKTVNLVDDYDVNNLDDEDDSPALQKAIDDMTVLANGGRINIPAGTYYFSNILLKSNVHITIDTEAIIYPTDPGNDKNYVIMNIGKNNEETNNISVRGVDGQYTVDISKARNPNVRMFQLINVKNFLIADMHMIDDNTKFSAITMGYSTYKGEYVSSENGVVRDCSILKAHYGYGLIQSQALKNTFFKNCWGEGGVTLRLETGLNIMNELQVGGNFDVYGKNIYCENGNAALMISPHSVKNGHVEIDGVEAKNTGFAVRIGKGYVTKYQDSLGITPGYYASTSIVKNVKASYGCTAQVKAKHFKYMPCEEIQWIASDYNPDGESYAAPAVCNILNTADGNNNNALGYYDVAISNTESIGFKHQEKDVVKEEDVFENCDQTPPDNDGCDCECKMNGDVTTTPPSATDPVYFVYPNPSSDKFKIRGDIRDTDQIQVTDSYGRVVAVTPIFYSSRWVVNLVDQPIGIYFLNINGTIIKLLKN</sequence>
<dbReference type="SUPFAM" id="SSF51126">
    <property type="entry name" value="Pectin lyase-like"/>
    <property type="match status" value="1"/>
</dbReference>
<dbReference type="Gene3D" id="2.160.20.10">
    <property type="entry name" value="Single-stranded right-handed beta-helix, Pectin lyase-like"/>
    <property type="match status" value="1"/>
</dbReference>
<name>A0A1S1YS78_FLAPC</name>
<evidence type="ECO:0000259" key="1">
    <source>
        <dbReference type="Pfam" id="PF18962"/>
    </source>
</evidence>
<dbReference type="InterPro" id="IPR012334">
    <property type="entry name" value="Pectin_lyas_fold"/>
</dbReference>